<dbReference type="InterPro" id="IPR007695">
    <property type="entry name" value="DNA_mismatch_repair_MutS-lik_N"/>
</dbReference>
<evidence type="ECO:0000313" key="3">
    <source>
        <dbReference type="Proteomes" id="UP000001072"/>
    </source>
</evidence>
<dbReference type="GeneID" id="18927113"/>
<protein>
    <recommendedName>
        <fullName evidence="1">DNA mismatch repair protein MutS-like N-terminal domain-containing protein</fullName>
    </recommendedName>
</protein>
<evidence type="ECO:0000259" key="1">
    <source>
        <dbReference type="Pfam" id="PF01624"/>
    </source>
</evidence>
<organism evidence="3">
    <name type="scientific">Melampsora larici-populina (strain 98AG31 / pathotype 3-4-7)</name>
    <name type="common">Poplar leaf rust fungus</name>
    <dbReference type="NCBI Taxonomy" id="747676"/>
    <lineage>
        <taxon>Eukaryota</taxon>
        <taxon>Fungi</taxon>
        <taxon>Dikarya</taxon>
        <taxon>Basidiomycota</taxon>
        <taxon>Pucciniomycotina</taxon>
        <taxon>Pucciniomycetes</taxon>
        <taxon>Pucciniales</taxon>
        <taxon>Melampsoraceae</taxon>
        <taxon>Melampsora</taxon>
    </lineage>
</organism>
<dbReference type="GO" id="GO:0006298">
    <property type="term" value="P:mismatch repair"/>
    <property type="evidence" value="ECO:0007669"/>
    <property type="project" value="InterPro"/>
</dbReference>
<sequence>RFPDAILLTCVGSFYETYFDQAIELSQLLNIKQAKYKFAGHDYPFSGFPIASLGRHLKTLVQEHQRVVVIAEQI</sequence>
<gene>
    <name evidence="2" type="ORF">MELLADRAFT_30575</name>
</gene>
<name>F4RKP9_MELLP</name>
<reference evidence="3" key="1">
    <citation type="journal article" date="2011" name="Proc. Natl. Acad. Sci. U.S.A.">
        <title>Obligate biotrophy features unraveled by the genomic analysis of rust fungi.</title>
        <authorList>
            <person name="Duplessis S."/>
            <person name="Cuomo C.A."/>
            <person name="Lin Y.-C."/>
            <person name="Aerts A."/>
            <person name="Tisserant E."/>
            <person name="Veneault-Fourrey C."/>
            <person name="Joly D.L."/>
            <person name="Hacquard S."/>
            <person name="Amselem J."/>
            <person name="Cantarel B.L."/>
            <person name="Chiu R."/>
            <person name="Coutinho P.M."/>
            <person name="Feau N."/>
            <person name="Field M."/>
            <person name="Frey P."/>
            <person name="Gelhaye E."/>
            <person name="Goldberg J."/>
            <person name="Grabherr M.G."/>
            <person name="Kodira C.D."/>
            <person name="Kohler A."/>
            <person name="Kuees U."/>
            <person name="Lindquist E.A."/>
            <person name="Lucas S.M."/>
            <person name="Mago R."/>
            <person name="Mauceli E."/>
            <person name="Morin E."/>
            <person name="Murat C."/>
            <person name="Pangilinan J.L."/>
            <person name="Park R."/>
            <person name="Pearson M."/>
            <person name="Quesneville H."/>
            <person name="Rouhier N."/>
            <person name="Sakthikumar S."/>
            <person name="Salamov A.A."/>
            <person name="Schmutz J."/>
            <person name="Selles B."/>
            <person name="Shapiro H."/>
            <person name="Tanguay P."/>
            <person name="Tuskan G.A."/>
            <person name="Henrissat B."/>
            <person name="Van de Peer Y."/>
            <person name="Rouze P."/>
            <person name="Ellis J.G."/>
            <person name="Dodds P.N."/>
            <person name="Schein J.E."/>
            <person name="Zhong S."/>
            <person name="Hamelin R.C."/>
            <person name="Grigoriev I.V."/>
            <person name="Szabo L.J."/>
            <person name="Martin F."/>
        </authorList>
    </citation>
    <scope>NUCLEOTIDE SEQUENCE [LARGE SCALE GENOMIC DNA]</scope>
    <source>
        <strain evidence="3">98AG31 / pathotype 3-4-7</strain>
    </source>
</reference>
<dbReference type="InterPro" id="IPR016151">
    <property type="entry name" value="DNA_mismatch_repair_MutS_N"/>
</dbReference>
<dbReference type="Pfam" id="PF01624">
    <property type="entry name" value="MutS_I"/>
    <property type="match status" value="1"/>
</dbReference>
<dbReference type="GO" id="GO:0005524">
    <property type="term" value="F:ATP binding"/>
    <property type="evidence" value="ECO:0007669"/>
    <property type="project" value="InterPro"/>
</dbReference>
<dbReference type="HOGENOM" id="CLU_2694526_0_0_1"/>
<dbReference type="SUPFAM" id="SSF55271">
    <property type="entry name" value="DNA repair protein MutS, domain I"/>
    <property type="match status" value="1"/>
</dbReference>
<dbReference type="GO" id="GO:0030983">
    <property type="term" value="F:mismatched DNA binding"/>
    <property type="evidence" value="ECO:0007669"/>
    <property type="project" value="InterPro"/>
</dbReference>
<keyword evidence="3" id="KW-1185">Reference proteome</keyword>
<dbReference type="OrthoDB" id="2505374at2759"/>
<dbReference type="EMBL" id="GL883105">
    <property type="protein sequence ID" value="EGG07128.1"/>
    <property type="molecule type" value="Genomic_DNA"/>
</dbReference>
<feature type="domain" description="DNA mismatch repair protein MutS-like N-terminal" evidence="1">
    <location>
        <begin position="3"/>
        <end position="73"/>
    </location>
</feature>
<dbReference type="STRING" id="747676.F4RKP9"/>
<accession>F4RKP9</accession>
<dbReference type="RefSeq" id="XP_007409570.1">
    <property type="nucleotide sequence ID" value="XM_007409508.1"/>
</dbReference>
<dbReference type="VEuPathDB" id="FungiDB:MELLADRAFT_30575"/>
<dbReference type="Proteomes" id="UP000001072">
    <property type="component" value="Unassembled WGS sequence"/>
</dbReference>
<dbReference type="InParanoid" id="F4RKP9"/>
<proteinExistence type="predicted"/>
<evidence type="ECO:0000313" key="2">
    <source>
        <dbReference type="EMBL" id="EGG07128.1"/>
    </source>
</evidence>
<dbReference type="AlphaFoldDB" id="F4RKP9"/>
<dbReference type="Gene3D" id="3.40.1170.10">
    <property type="entry name" value="DNA repair protein MutS, domain I"/>
    <property type="match status" value="1"/>
</dbReference>
<dbReference type="KEGG" id="mlr:MELLADRAFT_30575"/>
<feature type="non-terminal residue" evidence="2">
    <location>
        <position position="1"/>
    </location>
</feature>
<feature type="non-terminal residue" evidence="2">
    <location>
        <position position="74"/>
    </location>
</feature>